<keyword evidence="5" id="KW-1185">Reference proteome</keyword>
<dbReference type="PANTHER" id="PTHR31223">
    <property type="entry name" value="LOG FAMILY PROTEIN YJL055W"/>
    <property type="match status" value="1"/>
</dbReference>
<comment type="similarity">
    <text evidence="2 3">Belongs to the LOG family.</text>
</comment>
<dbReference type="SUPFAM" id="SSF102405">
    <property type="entry name" value="MCP/YpsA-like"/>
    <property type="match status" value="1"/>
</dbReference>
<dbReference type="Proteomes" id="UP000064893">
    <property type="component" value="Chromosome"/>
</dbReference>
<accession>A0A0S2HXE6</accession>
<keyword evidence="3" id="KW-0203">Cytokinin biosynthesis</keyword>
<dbReference type="RefSeq" id="WP_057952033.1">
    <property type="nucleotide sequence ID" value="NZ_CP013118.1"/>
</dbReference>
<dbReference type="Pfam" id="PF03641">
    <property type="entry name" value="Lysine_decarbox"/>
    <property type="match status" value="1"/>
</dbReference>
<dbReference type="AlphaFoldDB" id="A0A0S2HXE6"/>
<gene>
    <name evidence="4" type="primary">yvdD</name>
    <name evidence="4" type="ORF">L21SP5_00821</name>
</gene>
<dbReference type="InterPro" id="IPR005269">
    <property type="entry name" value="LOG"/>
</dbReference>
<dbReference type="GO" id="GO:0008714">
    <property type="term" value="F:AMP nucleosidase activity"/>
    <property type="evidence" value="ECO:0007669"/>
    <property type="project" value="UniProtKB-EC"/>
</dbReference>
<dbReference type="OrthoDB" id="9801098at2"/>
<name>A0A0S2HXE6_9BACT</name>
<dbReference type="InterPro" id="IPR031100">
    <property type="entry name" value="LOG_fam"/>
</dbReference>
<dbReference type="PANTHER" id="PTHR31223:SF70">
    <property type="entry name" value="LOG FAMILY PROTEIN YJL055W"/>
    <property type="match status" value="1"/>
</dbReference>
<evidence type="ECO:0000256" key="2">
    <source>
        <dbReference type="ARBA" id="ARBA00006763"/>
    </source>
</evidence>
<proteinExistence type="inferred from homology"/>
<sequence length="202" mass="22451">MNNTLKICVFCGSHEGTDSFFREQTQALGVLLAKQNYELVYGGANVGLMKVLAENFMQNGGNATGIIPDFLAEKHLVQPGLNNTIVVESMHERKFKMAALADAFIALPGGYGTLEELFEVITASQLSLHKKPIVLGNFHGFYDQLLAHRENMIQNGFVDSSHRNTFVDAANAREIILALQQYIAPETPKYVDEVRKKYNDKA</sequence>
<protein>
    <recommendedName>
        <fullName evidence="3">Cytokinin riboside 5'-monophosphate phosphoribohydrolase</fullName>
        <ecNumber evidence="3">3.2.2.n1</ecNumber>
    </recommendedName>
</protein>
<dbReference type="GO" id="GO:0005829">
    <property type="term" value="C:cytosol"/>
    <property type="evidence" value="ECO:0007669"/>
    <property type="project" value="TreeGrafter"/>
</dbReference>
<dbReference type="EC" id="3.2.2.n1" evidence="3"/>
<dbReference type="STRING" id="1307839.L21SP5_00821"/>
<evidence type="ECO:0000256" key="3">
    <source>
        <dbReference type="RuleBase" id="RU363015"/>
    </source>
</evidence>
<evidence type="ECO:0000256" key="1">
    <source>
        <dbReference type="ARBA" id="ARBA00000274"/>
    </source>
</evidence>
<dbReference type="EMBL" id="CP013118">
    <property type="protein sequence ID" value="ALO14492.1"/>
    <property type="molecule type" value="Genomic_DNA"/>
</dbReference>
<dbReference type="KEGG" id="blq:L21SP5_00821"/>
<organism evidence="4 5">
    <name type="scientific">Salinivirga cyanobacteriivorans</name>
    <dbReference type="NCBI Taxonomy" id="1307839"/>
    <lineage>
        <taxon>Bacteria</taxon>
        <taxon>Pseudomonadati</taxon>
        <taxon>Bacteroidota</taxon>
        <taxon>Bacteroidia</taxon>
        <taxon>Bacteroidales</taxon>
        <taxon>Salinivirgaceae</taxon>
        <taxon>Salinivirga</taxon>
    </lineage>
</organism>
<evidence type="ECO:0000313" key="4">
    <source>
        <dbReference type="EMBL" id="ALO14492.1"/>
    </source>
</evidence>
<keyword evidence="3" id="KW-0378">Hydrolase</keyword>
<reference evidence="4 5" key="1">
    <citation type="submission" date="2015-11" db="EMBL/GenBank/DDBJ databases">
        <title>Description and complete genome sequence of a novel strain predominating in hypersaline microbial mats and representing a new family of the Bacteriodetes phylum.</title>
        <authorList>
            <person name="Spring S."/>
            <person name="Bunk B."/>
            <person name="Sproer C."/>
            <person name="Klenk H.-P."/>
        </authorList>
    </citation>
    <scope>NUCLEOTIDE SEQUENCE [LARGE SCALE GENOMIC DNA]</scope>
    <source>
        <strain evidence="4 5">L21-Spi-D4</strain>
    </source>
</reference>
<comment type="catalytic activity">
    <reaction evidence="1">
        <text>AMP + H2O = D-ribose 5-phosphate + adenine</text>
        <dbReference type="Rhea" id="RHEA:20129"/>
        <dbReference type="ChEBI" id="CHEBI:15377"/>
        <dbReference type="ChEBI" id="CHEBI:16708"/>
        <dbReference type="ChEBI" id="CHEBI:78346"/>
        <dbReference type="ChEBI" id="CHEBI:456215"/>
        <dbReference type="EC" id="3.2.2.4"/>
    </reaction>
</comment>
<dbReference type="GO" id="GO:0009691">
    <property type="term" value="P:cytokinin biosynthetic process"/>
    <property type="evidence" value="ECO:0007669"/>
    <property type="project" value="UniProtKB-UniRule"/>
</dbReference>
<evidence type="ECO:0000313" key="5">
    <source>
        <dbReference type="Proteomes" id="UP000064893"/>
    </source>
</evidence>
<dbReference type="NCBIfam" id="TIGR00730">
    <property type="entry name" value="Rossman fold protein, TIGR00730 family"/>
    <property type="match status" value="1"/>
</dbReference>
<dbReference type="Gene3D" id="3.40.50.450">
    <property type="match status" value="1"/>
</dbReference>